<dbReference type="GO" id="GO:0006352">
    <property type="term" value="P:DNA-templated transcription initiation"/>
    <property type="evidence" value="ECO:0007669"/>
    <property type="project" value="InterPro"/>
</dbReference>
<dbReference type="RefSeq" id="WP_053474723.1">
    <property type="nucleotide sequence ID" value="NZ_CP041305.1"/>
</dbReference>
<evidence type="ECO:0000256" key="2">
    <source>
        <dbReference type="ARBA" id="ARBA00023015"/>
    </source>
</evidence>
<proteinExistence type="inferred from homology"/>
<evidence type="ECO:0000256" key="1">
    <source>
        <dbReference type="ARBA" id="ARBA00010641"/>
    </source>
</evidence>
<dbReference type="NCBIfam" id="TIGR02937">
    <property type="entry name" value="sigma70-ECF"/>
    <property type="match status" value="1"/>
</dbReference>
<evidence type="ECO:0000259" key="6">
    <source>
        <dbReference type="Pfam" id="PF08281"/>
    </source>
</evidence>
<dbReference type="InterPro" id="IPR014300">
    <property type="entry name" value="RNA_pol_sigma-V"/>
</dbReference>
<dbReference type="PATRIC" id="fig|1637975.4.peg.982"/>
<dbReference type="PANTHER" id="PTHR43133:SF51">
    <property type="entry name" value="RNA POLYMERASE SIGMA FACTOR"/>
    <property type="match status" value="1"/>
</dbReference>
<dbReference type="AlphaFoldDB" id="A0A0Q3VFY0"/>
<dbReference type="GO" id="GO:0003677">
    <property type="term" value="F:DNA binding"/>
    <property type="evidence" value="ECO:0007669"/>
    <property type="project" value="InterPro"/>
</dbReference>
<dbReference type="Proteomes" id="UP000050996">
    <property type="component" value="Unassembled WGS sequence"/>
</dbReference>
<keyword evidence="8" id="KW-1185">Reference proteome</keyword>
<dbReference type="InterPro" id="IPR036388">
    <property type="entry name" value="WH-like_DNA-bd_sf"/>
</dbReference>
<evidence type="ECO:0000256" key="3">
    <source>
        <dbReference type="ARBA" id="ARBA00023082"/>
    </source>
</evidence>
<dbReference type="EMBL" id="LJIX01000006">
    <property type="protein sequence ID" value="KQL18255.1"/>
    <property type="molecule type" value="Genomic_DNA"/>
</dbReference>
<feature type="domain" description="RNA polymerase sigma factor 70 region 4 type 2" evidence="6">
    <location>
        <begin position="119"/>
        <end position="165"/>
    </location>
</feature>
<evidence type="ECO:0000313" key="7">
    <source>
        <dbReference type="EMBL" id="KQL18255.1"/>
    </source>
</evidence>
<dbReference type="SUPFAM" id="SSF88946">
    <property type="entry name" value="Sigma2 domain of RNA polymerase sigma factors"/>
    <property type="match status" value="1"/>
</dbReference>
<sequence length="177" mass="21001">MDVEKLVQEAKKGNDEAFELLISSVRNKLYRTAYSYVRNEQDALDIYQETIYKAYTSLKTLKKPVSFQSWIIKILVFKSIDFIRKESRHFTTDDEKIFAELISKESADYIAHSMDLSEAFKFLDPKYKTIILLRYYHDLSIREIANIMNYPEGTVKSHLNRAQKELRPILKEGYFYE</sequence>
<keyword evidence="4" id="KW-0804">Transcription</keyword>
<dbReference type="InterPro" id="IPR014284">
    <property type="entry name" value="RNA_pol_sigma-70_dom"/>
</dbReference>
<dbReference type="InterPro" id="IPR007627">
    <property type="entry name" value="RNA_pol_sigma70_r2"/>
</dbReference>
<comment type="similarity">
    <text evidence="1">Belongs to the sigma-70 factor family. ECF subfamily.</text>
</comment>
<dbReference type="Gene3D" id="1.10.1740.10">
    <property type="match status" value="1"/>
</dbReference>
<organism evidence="7 8">
    <name type="scientific">Cytobacillus solani</name>
    <dbReference type="NCBI Taxonomy" id="1637975"/>
    <lineage>
        <taxon>Bacteria</taxon>
        <taxon>Bacillati</taxon>
        <taxon>Bacillota</taxon>
        <taxon>Bacilli</taxon>
        <taxon>Bacillales</taxon>
        <taxon>Bacillaceae</taxon>
        <taxon>Cytobacillus</taxon>
    </lineage>
</organism>
<gene>
    <name evidence="7" type="ORF">AN957_06415</name>
</gene>
<name>A0A0Q3VFY0_9BACI</name>
<dbReference type="Gene3D" id="1.10.10.10">
    <property type="entry name" value="Winged helix-like DNA-binding domain superfamily/Winged helix DNA-binding domain"/>
    <property type="match status" value="1"/>
</dbReference>
<dbReference type="InterPro" id="IPR013324">
    <property type="entry name" value="RNA_pol_sigma_r3/r4-like"/>
</dbReference>
<dbReference type="PANTHER" id="PTHR43133">
    <property type="entry name" value="RNA POLYMERASE ECF-TYPE SIGMA FACTO"/>
    <property type="match status" value="1"/>
</dbReference>
<dbReference type="NCBIfam" id="TIGR02954">
    <property type="entry name" value="Sig70_famx3"/>
    <property type="match status" value="1"/>
</dbReference>
<dbReference type="InterPro" id="IPR013249">
    <property type="entry name" value="RNA_pol_sigma70_r4_t2"/>
</dbReference>
<evidence type="ECO:0000256" key="4">
    <source>
        <dbReference type="ARBA" id="ARBA00023163"/>
    </source>
</evidence>
<dbReference type="InterPro" id="IPR013325">
    <property type="entry name" value="RNA_pol_sigma_r2"/>
</dbReference>
<evidence type="ECO:0000313" key="8">
    <source>
        <dbReference type="Proteomes" id="UP000050996"/>
    </source>
</evidence>
<feature type="domain" description="RNA polymerase sigma-70 region 2" evidence="5">
    <location>
        <begin position="21"/>
        <end position="88"/>
    </location>
</feature>
<reference evidence="7 8" key="1">
    <citation type="submission" date="2015-09" db="EMBL/GenBank/DDBJ databases">
        <title>Genome sequencing project for genomic taxonomy and phylogenomics of Bacillus-like bacteria.</title>
        <authorList>
            <person name="Liu B."/>
            <person name="Wang J."/>
            <person name="Zhu Y."/>
            <person name="Liu G."/>
            <person name="Chen Q."/>
            <person name="Chen Z."/>
            <person name="Lan J."/>
            <person name="Che J."/>
            <person name="Ge C."/>
            <person name="Shi H."/>
            <person name="Pan Z."/>
            <person name="Liu X."/>
        </authorList>
    </citation>
    <scope>NUCLEOTIDE SEQUENCE [LARGE SCALE GENOMIC DNA]</scope>
    <source>
        <strain evidence="7 8">FJAT-18043</strain>
    </source>
</reference>
<keyword evidence="2" id="KW-0805">Transcription regulation</keyword>
<dbReference type="Pfam" id="PF08281">
    <property type="entry name" value="Sigma70_r4_2"/>
    <property type="match status" value="1"/>
</dbReference>
<dbReference type="InterPro" id="IPR039425">
    <property type="entry name" value="RNA_pol_sigma-70-like"/>
</dbReference>
<dbReference type="Pfam" id="PF04542">
    <property type="entry name" value="Sigma70_r2"/>
    <property type="match status" value="1"/>
</dbReference>
<dbReference type="CDD" id="cd06171">
    <property type="entry name" value="Sigma70_r4"/>
    <property type="match status" value="1"/>
</dbReference>
<protein>
    <submittedName>
        <fullName evidence="7">RNA polymerase subunit sigma-70</fullName>
    </submittedName>
</protein>
<dbReference type="SUPFAM" id="SSF88659">
    <property type="entry name" value="Sigma3 and sigma4 domains of RNA polymerase sigma factors"/>
    <property type="match status" value="1"/>
</dbReference>
<evidence type="ECO:0000259" key="5">
    <source>
        <dbReference type="Pfam" id="PF04542"/>
    </source>
</evidence>
<accession>A0A0Q3VFY0</accession>
<comment type="caution">
    <text evidence="7">The sequence shown here is derived from an EMBL/GenBank/DDBJ whole genome shotgun (WGS) entry which is preliminary data.</text>
</comment>
<keyword evidence="3" id="KW-0731">Sigma factor</keyword>
<dbReference type="STRING" id="1637975.AN957_06415"/>
<dbReference type="GO" id="GO:0016987">
    <property type="term" value="F:sigma factor activity"/>
    <property type="evidence" value="ECO:0007669"/>
    <property type="project" value="UniProtKB-KW"/>
</dbReference>